<organism evidence="3 4">
    <name type="scientific">Bodo saltans</name>
    <name type="common">Flagellated protozoan</name>
    <dbReference type="NCBI Taxonomy" id="75058"/>
    <lineage>
        <taxon>Eukaryota</taxon>
        <taxon>Discoba</taxon>
        <taxon>Euglenozoa</taxon>
        <taxon>Kinetoplastea</taxon>
        <taxon>Metakinetoplastina</taxon>
        <taxon>Eubodonida</taxon>
        <taxon>Bodonidae</taxon>
        <taxon>Bodo</taxon>
    </lineage>
</organism>
<feature type="compositionally biased region" description="Polar residues" evidence="2">
    <location>
        <begin position="108"/>
        <end position="127"/>
    </location>
</feature>
<feature type="region of interest" description="Disordered" evidence="2">
    <location>
        <begin position="475"/>
        <end position="560"/>
    </location>
</feature>
<evidence type="ECO:0000313" key="4">
    <source>
        <dbReference type="Proteomes" id="UP000051952"/>
    </source>
</evidence>
<dbReference type="EMBL" id="CYKH01000241">
    <property type="protein sequence ID" value="CUF10791.1"/>
    <property type="molecule type" value="Genomic_DNA"/>
</dbReference>
<gene>
    <name evidence="3" type="ORF">BSAL_00380</name>
</gene>
<dbReference type="Proteomes" id="UP000051952">
    <property type="component" value="Unassembled WGS sequence"/>
</dbReference>
<feature type="compositionally biased region" description="Polar residues" evidence="2">
    <location>
        <begin position="15"/>
        <end position="27"/>
    </location>
</feature>
<evidence type="ECO:0000313" key="3">
    <source>
        <dbReference type="EMBL" id="CUF10791.1"/>
    </source>
</evidence>
<proteinExistence type="predicted"/>
<feature type="compositionally biased region" description="Low complexity" evidence="2">
    <location>
        <begin position="235"/>
        <end position="247"/>
    </location>
</feature>
<keyword evidence="4" id="KW-1185">Reference proteome</keyword>
<dbReference type="AlphaFoldDB" id="A0A0S4IKL6"/>
<feature type="compositionally biased region" description="Low complexity" evidence="2">
    <location>
        <begin position="94"/>
        <end position="107"/>
    </location>
</feature>
<evidence type="ECO:0008006" key="5">
    <source>
        <dbReference type="Google" id="ProtNLM"/>
    </source>
</evidence>
<feature type="coiled-coil region" evidence="1">
    <location>
        <begin position="294"/>
        <end position="321"/>
    </location>
</feature>
<protein>
    <recommendedName>
        <fullName evidence="5">EF-hand domain-containing protein</fullName>
    </recommendedName>
</protein>
<feature type="compositionally biased region" description="Polar residues" evidence="2">
    <location>
        <begin position="538"/>
        <end position="560"/>
    </location>
</feature>
<accession>A0A0S4IKL6</accession>
<feature type="region of interest" description="Disordered" evidence="2">
    <location>
        <begin position="1"/>
        <end position="33"/>
    </location>
</feature>
<feature type="compositionally biased region" description="Basic and acidic residues" evidence="2">
    <location>
        <begin position="79"/>
        <end position="88"/>
    </location>
</feature>
<reference evidence="4" key="1">
    <citation type="submission" date="2015-09" db="EMBL/GenBank/DDBJ databases">
        <authorList>
            <consortium name="Pathogen Informatics"/>
        </authorList>
    </citation>
    <scope>NUCLEOTIDE SEQUENCE [LARGE SCALE GENOMIC DNA]</scope>
    <source>
        <strain evidence="4">Lake Konstanz</strain>
    </source>
</reference>
<evidence type="ECO:0000256" key="1">
    <source>
        <dbReference type="SAM" id="Coils"/>
    </source>
</evidence>
<evidence type="ECO:0000256" key="2">
    <source>
        <dbReference type="SAM" id="MobiDB-lite"/>
    </source>
</evidence>
<dbReference type="VEuPathDB" id="TriTrypDB:BSAL_00380"/>
<feature type="region of interest" description="Disordered" evidence="2">
    <location>
        <begin position="226"/>
        <end position="251"/>
    </location>
</feature>
<feature type="region of interest" description="Disordered" evidence="2">
    <location>
        <begin position="63"/>
        <end position="127"/>
    </location>
</feature>
<sequence length="647" mass="70914">MRPTTSNPKRRHTLGSPTHQSQDTPRSSAPVEAEGKLALRLPLAFEDVSAEVLWSSEPTVPQNILARPHTSNPRYVELNQRDTPRRETGGLVLTSAGASTSGGATSSPQLTPSDNSPDQSRQTQANDGTGVLWASESESIDPALIARPITANPWLRRLFESGVIPEANWSNKGAQILWSSIDVEDWRMLARPHTSNPLLERVAADASEVNASAVRKTSEVLWHRENDEASRKQQQRQQQQASSSSRVQADDDGVVLVDGDDAANQSSDQTIAREQMASLLLDSNTTNPLILSSLRAQSEKIESLESKVESLTSVVKDLSELLRMSVTASQQHNIQFLQPHYQDHNAGSGRQQLSISAEHRPVQNVPSDKSIGARGMELGSTHTLRSDVLTYLPDPTPLSVTIPVVKNEYPSYHAPSPPRAVSVQQGSDAIATVLPSPVQRHVHYDADAAGKPKPTTTVVDDADVDTFVVEDNSAIEPRLEGIDDDSVEHSGIQHRKPGQRSIGSTYGTGRPESAQPRPTGGSSSRVVHHLRESVDLTRPQSAPLNSYRRTGAVNDSGSTTTFSKDGSNALLLNNKAIVEQYQKLIRSGHPFTLKTDFTEMYRQKAEAFGMPVTNREIERKLNSFRSVGNEYLSFEEFSILYLHIAQW</sequence>
<keyword evidence="1" id="KW-0175">Coiled coil</keyword>
<name>A0A0S4IKL6_BODSA</name>